<keyword evidence="6 7" id="KW-0472">Membrane</keyword>
<dbReference type="InterPro" id="IPR032818">
    <property type="entry name" value="DedA-like"/>
</dbReference>
<feature type="transmembrane region" description="Helical" evidence="7">
    <location>
        <begin position="56"/>
        <end position="78"/>
    </location>
</feature>
<dbReference type="EMBL" id="AMWX01000001">
    <property type="protein sequence ID" value="EKO37249.1"/>
    <property type="molecule type" value="Genomic_DNA"/>
</dbReference>
<evidence type="ECO:0000313" key="10">
    <source>
        <dbReference type="Proteomes" id="UP000010310"/>
    </source>
</evidence>
<comment type="caution">
    <text evidence="9">The sequence shown here is derived from an EMBL/GenBank/DDBJ whole genome shotgun (WGS) entry which is preliminary data.</text>
</comment>
<dbReference type="PANTHER" id="PTHR30353:SF15">
    <property type="entry name" value="INNER MEMBRANE PROTEIN YABI"/>
    <property type="match status" value="1"/>
</dbReference>
<evidence type="ECO:0000259" key="8">
    <source>
        <dbReference type="Pfam" id="PF09335"/>
    </source>
</evidence>
<sequence length="168" mass="18940">MSFEKIQLFLETNPEYGWVLVFFFGFMESMIITGSFMPSAVLFSLCIYLYNIELLTLPWICGIALLGSHVGDVCGFLVGKSIGPRLLSSKFMQKRQKPINKTQEFLERFGPYTVLVGRFIPAIRPLVPFLLGITDLRLKRFYVADVIACTLWAIALALLVVSVGSIFK</sequence>
<dbReference type="GO" id="GO:0005886">
    <property type="term" value="C:plasma membrane"/>
    <property type="evidence" value="ECO:0007669"/>
    <property type="project" value="UniProtKB-SubCell"/>
</dbReference>
<feature type="transmembrane region" description="Helical" evidence="7">
    <location>
        <begin position="141"/>
        <end position="167"/>
    </location>
</feature>
<evidence type="ECO:0000313" key="9">
    <source>
        <dbReference type="EMBL" id="EKO37249.1"/>
    </source>
</evidence>
<keyword evidence="10" id="KW-1185">Reference proteome</keyword>
<keyword evidence="3 7" id="KW-1003">Cell membrane</keyword>
<dbReference type="PANTHER" id="PTHR30353">
    <property type="entry name" value="INNER MEMBRANE PROTEIN DEDA-RELATED"/>
    <property type="match status" value="1"/>
</dbReference>
<name>K6G806_9GAMM</name>
<comment type="similarity">
    <text evidence="2 7">Belongs to the DedA family.</text>
</comment>
<dbReference type="InterPro" id="IPR032816">
    <property type="entry name" value="VTT_dom"/>
</dbReference>
<evidence type="ECO:0000256" key="3">
    <source>
        <dbReference type="ARBA" id="ARBA00022475"/>
    </source>
</evidence>
<dbReference type="Proteomes" id="UP000010310">
    <property type="component" value="Unassembled WGS sequence"/>
</dbReference>
<keyword evidence="5 7" id="KW-1133">Transmembrane helix</keyword>
<dbReference type="Pfam" id="PF09335">
    <property type="entry name" value="VTT_dom"/>
    <property type="match status" value="1"/>
</dbReference>
<organism evidence="9 10">
    <name type="scientific">SAR86 cluster bacterium SAR86E</name>
    <dbReference type="NCBI Taxonomy" id="1208365"/>
    <lineage>
        <taxon>Bacteria</taxon>
        <taxon>Pseudomonadati</taxon>
        <taxon>Pseudomonadota</taxon>
        <taxon>Gammaproteobacteria</taxon>
        <taxon>SAR86 cluster</taxon>
    </lineage>
</organism>
<evidence type="ECO:0000256" key="1">
    <source>
        <dbReference type="ARBA" id="ARBA00004651"/>
    </source>
</evidence>
<keyword evidence="4 7" id="KW-0812">Transmembrane</keyword>
<feature type="transmembrane region" description="Helical" evidence="7">
    <location>
        <begin position="20"/>
        <end position="50"/>
    </location>
</feature>
<evidence type="ECO:0000256" key="5">
    <source>
        <dbReference type="ARBA" id="ARBA00022989"/>
    </source>
</evidence>
<reference evidence="9 10" key="1">
    <citation type="submission" date="2012-09" db="EMBL/GenBank/DDBJ databases">
        <authorList>
            <person name="Dupont C.L."/>
            <person name="Rusch D.B."/>
            <person name="Lombardo M.-J."/>
            <person name="Novotny M."/>
            <person name="Yee-Greenbaum J."/>
            <person name="Laskin R."/>
        </authorList>
    </citation>
    <scope>NUCLEOTIDE SEQUENCE [LARGE SCALE GENOMIC DNA]</scope>
    <source>
        <strain evidence="9">SAR86E</strain>
    </source>
</reference>
<dbReference type="STRING" id="1208365.B273_0044"/>
<comment type="caution">
    <text evidence="7">Lacks conserved residue(s) required for the propagation of feature annotation.</text>
</comment>
<evidence type="ECO:0000256" key="6">
    <source>
        <dbReference type="ARBA" id="ARBA00023136"/>
    </source>
</evidence>
<evidence type="ECO:0000256" key="7">
    <source>
        <dbReference type="RuleBase" id="RU367016"/>
    </source>
</evidence>
<evidence type="ECO:0000256" key="2">
    <source>
        <dbReference type="ARBA" id="ARBA00010792"/>
    </source>
</evidence>
<comment type="subcellular location">
    <subcellularLocation>
        <location evidence="1 7">Cell membrane</location>
        <topology evidence="1 7">Multi-pass membrane protein</topology>
    </subcellularLocation>
</comment>
<protein>
    <submittedName>
        <fullName evidence="9">SNARE-like domain protein</fullName>
    </submittedName>
</protein>
<feature type="domain" description="VTT" evidence="8">
    <location>
        <begin position="38"/>
        <end position="160"/>
    </location>
</feature>
<evidence type="ECO:0000256" key="4">
    <source>
        <dbReference type="ARBA" id="ARBA00022692"/>
    </source>
</evidence>
<accession>K6G806</accession>
<gene>
    <name evidence="9" type="ORF">B273_0044</name>
</gene>
<dbReference type="AlphaFoldDB" id="K6G806"/>
<proteinExistence type="inferred from homology"/>